<evidence type="ECO:0000256" key="1">
    <source>
        <dbReference type="ARBA" id="ARBA00000707"/>
    </source>
</evidence>
<dbReference type="PANTHER" id="PTHR24006:SF758">
    <property type="entry name" value="UBIQUITIN CARBOXYL-TERMINAL HYDROLASE 36"/>
    <property type="match status" value="1"/>
</dbReference>
<proteinExistence type="inferred from homology"/>
<accession>A0A5P1ER77</accession>
<feature type="region of interest" description="Disordered" evidence="8">
    <location>
        <begin position="110"/>
        <end position="129"/>
    </location>
</feature>
<dbReference type="AlphaFoldDB" id="A0A5P1ER77"/>
<dbReference type="GO" id="GO:0004843">
    <property type="term" value="F:cysteine-type deubiquitinase activity"/>
    <property type="evidence" value="ECO:0007669"/>
    <property type="project" value="UniProtKB-EC"/>
</dbReference>
<evidence type="ECO:0000256" key="6">
    <source>
        <dbReference type="ARBA" id="ARBA00022801"/>
    </source>
</evidence>
<dbReference type="InterPro" id="IPR001394">
    <property type="entry name" value="Peptidase_C19_UCH"/>
</dbReference>
<keyword evidence="4" id="KW-0645">Protease</keyword>
<dbReference type="Proteomes" id="UP000243459">
    <property type="component" value="Chromosome 6"/>
</dbReference>
<dbReference type="Gramene" id="ONK67309">
    <property type="protein sequence ID" value="ONK67309"/>
    <property type="gene ID" value="A4U43_C06F18810"/>
</dbReference>
<dbReference type="EC" id="3.4.19.12" evidence="3"/>
<evidence type="ECO:0000256" key="5">
    <source>
        <dbReference type="ARBA" id="ARBA00022786"/>
    </source>
</evidence>
<dbReference type="InterPro" id="IPR028889">
    <property type="entry name" value="USP"/>
</dbReference>
<dbReference type="PROSITE" id="PS00972">
    <property type="entry name" value="USP_1"/>
    <property type="match status" value="1"/>
</dbReference>
<evidence type="ECO:0000256" key="7">
    <source>
        <dbReference type="ARBA" id="ARBA00022807"/>
    </source>
</evidence>
<evidence type="ECO:0000256" key="8">
    <source>
        <dbReference type="SAM" id="MobiDB-lite"/>
    </source>
</evidence>
<evidence type="ECO:0000256" key="4">
    <source>
        <dbReference type="ARBA" id="ARBA00022670"/>
    </source>
</evidence>
<feature type="compositionally biased region" description="Polar residues" evidence="8">
    <location>
        <begin position="433"/>
        <end position="443"/>
    </location>
</feature>
<dbReference type="Pfam" id="PF00443">
    <property type="entry name" value="UCH"/>
    <property type="match status" value="2"/>
</dbReference>
<name>A0A5P1ER77_ASPOF</name>
<feature type="compositionally biased region" description="Low complexity" evidence="8">
    <location>
        <begin position="112"/>
        <end position="122"/>
    </location>
</feature>
<evidence type="ECO:0000256" key="3">
    <source>
        <dbReference type="ARBA" id="ARBA00012759"/>
    </source>
</evidence>
<evidence type="ECO:0000313" key="11">
    <source>
        <dbReference type="Proteomes" id="UP000243459"/>
    </source>
</evidence>
<comment type="similarity">
    <text evidence="2">Belongs to the peptidase C19 family.</text>
</comment>
<feature type="compositionally biased region" description="Basic and acidic residues" evidence="8">
    <location>
        <begin position="460"/>
        <end position="470"/>
    </location>
</feature>
<dbReference type="InterPro" id="IPR050164">
    <property type="entry name" value="Peptidase_C19"/>
</dbReference>
<keyword evidence="11" id="KW-1185">Reference proteome</keyword>
<dbReference type="OMA" id="CCNDSHI"/>
<dbReference type="PROSITE" id="PS50235">
    <property type="entry name" value="USP_3"/>
    <property type="match status" value="1"/>
</dbReference>
<evidence type="ECO:0000313" key="10">
    <source>
        <dbReference type="EMBL" id="ONK67309.1"/>
    </source>
</evidence>
<feature type="region of interest" description="Disordered" evidence="8">
    <location>
        <begin position="433"/>
        <end position="482"/>
    </location>
</feature>
<dbReference type="GO" id="GO:0005634">
    <property type="term" value="C:nucleus"/>
    <property type="evidence" value="ECO:0007669"/>
    <property type="project" value="TreeGrafter"/>
</dbReference>
<feature type="domain" description="USP" evidence="9">
    <location>
        <begin position="23"/>
        <end position="348"/>
    </location>
</feature>
<dbReference type="GO" id="GO:0006508">
    <property type="term" value="P:proteolysis"/>
    <property type="evidence" value="ECO:0007669"/>
    <property type="project" value="UniProtKB-KW"/>
</dbReference>
<dbReference type="EMBL" id="CM007386">
    <property type="protein sequence ID" value="ONK67309.1"/>
    <property type="molecule type" value="Genomic_DNA"/>
</dbReference>
<gene>
    <name evidence="10" type="ORF">A4U43_C06F18810</name>
</gene>
<evidence type="ECO:0000256" key="2">
    <source>
        <dbReference type="ARBA" id="ARBA00009085"/>
    </source>
</evidence>
<keyword evidence="7" id="KW-0788">Thiol protease</keyword>
<dbReference type="GO" id="GO:0016579">
    <property type="term" value="P:protein deubiquitination"/>
    <property type="evidence" value="ECO:0007669"/>
    <property type="project" value="InterPro"/>
</dbReference>
<evidence type="ECO:0000259" key="9">
    <source>
        <dbReference type="PROSITE" id="PS50235"/>
    </source>
</evidence>
<dbReference type="GO" id="GO:0005829">
    <property type="term" value="C:cytosol"/>
    <property type="evidence" value="ECO:0007669"/>
    <property type="project" value="TreeGrafter"/>
</dbReference>
<dbReference type="InterPro" id="IPR018200">
    <property type="entry name" value="USP_CS"/>
</dbReference>
<organism evidence="10 11">
    <name type="scientific">Asparagus officinalis</name>
    <name type="common">Garden asparagus</name>
    <dbReference type="NCBI Taxonomy" id="4686"/>
    <lineage>
        <taxon>Eukaryota</taxon>
        <taxon>Viridiplantae</taxon>
        <taxon>Streptophyta</taxon>
        <taxon>Embryophyta</taxon>
        <taxon>Tracheophyta</taxon>
        <taxon>Spermatophyta</taxon>
        <taxon>Magnoliopsida</taxon>
        <taxon>Liliopsida</taxon>
        <taxon>Asparagales</taxon>
        <taxon>Asparagaceae</taxon>
        <taxon>Asparagoideae</taxon>
        <taxon>Asparagus</taxon>
    </lineage>
</organism>
<comment type="catalytic activity">
    <reaction evidence="1">
        <text>Thiol-dependent hydrolysis of ester, thioester, amide, peptide and isopeptide bonds formed by the C-terminal Gly of ubiquitin (a 76-residue protein attached to proteins as an intracellular targeting signal).</text>
        <dbReference type="EC" id="3.4.19.12"/>
    </reaction>
</comment>
<feature type="compositionally biased region" description="Basic and acidic residues" evidence="8">
    <location>
        <begin position="556"/>
        <end position="570"/>
    </location>
</feature>
<dbReference type="InterPro" id="IPR038765">
    <property type="entry name" value="Papain-like_cys_pep_sf"/>
</dbReference>
<sequence>MAILLQMTWQQQQQHQGRRRPPLGLKNLGNTCYLNSVLQCLTYTTSPRPKSALFAANPVVAHASTSKRHSSSASLWSRIGTRSAPSASWSARSRDPCPWRGLWSWIRRPRSRSASPCSPSTSGGAGRRTRTSSFAMSLMLATTLASSSSRRAMAATMVDPRSTVMREIFGGALLSQVKCLSCKGESNKTDEIMDISLDLFQSNSLKDALGRFFQPEVLDGNNKYNCSKCKKLSVAKKQMFILRAPNVLVVQLKRFEGIHGGKINRNIEFEEVLVLSKFMYSTSQDLQPEYNLFGSIVHSGFSPESGHYYAYIKDPVGRWYCCNDAHVSLSSTQEVLSEKVYILFYLRNNQSPRSSKSCPPCKTKPAVSDRIEVSPQHKTTELSKPSIFGSNGISSKNNVSTILKNGKTSTNPQIKSINIKNHELKKAIANENGNSKVHTNGSMEKNGDHKLTPAVKKNKPHDNGSTEKLKVGNMSDFSSSSKSGIVDGISSNMVGNGEKQTLQTPNGNGYSNMFKIAPGEDNAKILASVDKNIDYDRPSNDMVAKNDSVTTAPKRKSCDTESNGRLDVGTKEPNASCKTHAQCHSTRAEDVENFKKLIAAEASSDLRSCGWVDEVHKFMHARKKICSQVNGGCPDNTELRRQLIIDAKKNFISQIPESLKEHLVERLRSFSQGKPLFDA</sequence>
<keyword evidence="5" id="KW-0833">Ubl conjugation pathway</keyword>
<protein>
    <recommendedName>
        <fullName evidence="3">ubiquitinyl hydrolase 1</fullName>
        <ecNumber evidence="3">3.4.19.12</ecNumber>
    </recommendedName>
</protein>
<dbReference type="Gene3D" id="3.90.70.10">
    <property type="entry name" value="Cysteine proteinases"/>
    <property type="match status" value="1"/>
</dbReference>
<feature type="region of interest" description="Disordered" evidence="8">
    <location>
        <begin position="537"/>
        <end position="573"/>
    </location>
</feature>
<dbReference type="PANTHER" id="PTHR24006">
    <property type="entry name" value="UBIQUITIN CARBOXYL-TERMINAL HYDROLASE"/>
    <property type="match status" value="1"/>
</dbReference>
<reference evidence="11" key="1">
    <citation type="journal article" date="2017" name="Nat. Commun.">
        <title>The asparagus genome sheds light on the origin and evolution of a young Y chromosome.</title>
        <authorList>
            <person name="Harkess A."/>
            <person name="Zhou J."/>
            <person name="Xu C."/>
            <person name="Bowers J.E."/>
            <person name="Van der Hulst R."/>
            <person name="Ayyampalayam S."/>
            <person name="Mercati F."/>
            <person name="Riccardi P."/>
            <person name="McKain M.R."/>
            <person name="Kakrana A."/>
            <person name="Tang H."/>
            <person name="Ray J."/>
            <person name="Groenendijk J."/>
            <person name="Arikit S."/>
            <person name="Mathioni S.M."/>
            <person name="Nakano M."/>
            <person name="Shan H."/>
            <person name="Telgmann-Rauber A."/>
            <person name="Kanno A."/>
            <person name="Yue Z."/>
            <person name="Chen H."/>
            <person name="Li W."/>
            <person name="Chen Y."/>
            <person name="Xu X."/>
            <person name="Zhang Y."/>
            <person name="Luo S."/>
            <person name="Chen H."/>
            <person name="Gao J."/>
            <person name="Mao Z."/>
            <person name="Pires J.C."/>
            <person name="Luo M."/>
            <person name="Kudrna D."/>
            <person name="Wing R.A."/>
            <person name="Meyers B.C."/>
            <person name="Yi K."/>
            <person name="Kong H."/>
            <person name="Lavrijsen P."/>
            <person name="Sunseri F."/>
            <person name="Falavigna A."/>
            <person name="Ye Y."/>
            <person name="Leebens-Mack J.H."/>
            <person name="Chen G."/>
        </authorList>
    </citation>
    <scope>NUCLEOTIDE SEQUENCE [LARGE SCALE GENOMIC DNA]</scope>
    <source>
        <strain evidence="11">cv. DH0086</strain>
    </source>
</reference>
<dbReference type="SUPFAM" id="SSF54001">
    <property type="entry name" value="Cysteine proteinases"/>
    <property type="match status" value="1"/>
</dbReference>
<keyword evidence="6" id="KW-0378">Hydrolase</keyword>